<name>A0A5J5GAB4_9RHOB</name>
<evidence type="ECO:0000313" key="1">
    <source>
        <dbReference type="EMBL" id="KAA9005045.1"/>
    </source>
</evidence>
<dbReference type="Proteomes" id="UP000326554">
    <property type="component" value="Unassembled WGS sequence"/>
</dbReference>
<organism evidence="1 2">
    <name type="scientific">Histidinibacterium aquaticum</name>
    <dbReference type="NCBI Taxonomy" id="2613962"/>
    <lineage>
        <taxon>Bacteria</taxon>
        <taxon>Pseudomonadati</taxon>
        <taxon>Pseudomonadota</taxon>
        <taxon>Alphaproteobacteria</taxon>
        <taxon>Rhodobacterales</taxon>
        <taxon>Paracoccaceae</taxon>
        <taxon>Histidinibacterium</taxon>
    </lineage>
</organism>
<dbReference type="AlphaFoldDB" id="A0A5J5GAB4"/>
<accession>A0A5J5GAB4</accession>
<keyword evidence="2" id="KW-1185">Reference proteome</keyword>
<reference evidence="1 2" key="1">
    <citation type="submission" date="2019-09" db="EMBL/GenBank/DDBJ databases">
        <authorList>
            <person name="Park J.-S."/>
            <person name="Choi H.-J."/>
        </authorList>
    </citation>
    <scope>NUCLEOTIDE SEQUENCE [LARGE SCALE GENOMIC DNA]</scope>
    <source>
        <strain evidence="1 2">176SS1-4</strain>
    </source>
</reference>
<comment type="caution">
    <text evidence="1">The sequence shown here is derived from an EMBL/GenBank/DDBJ whole genome shotgun (WGS) entry which is preliminary data.</text>
</comment>
<evidence type="ECO:0008006" key="3">
    <source>
        <dbReference type="Google" id="ProtNLM"/>
    </source>
</evidence>
<gene>
    <name evidence="1" type="ORF">F3S47_18625</name>
</gene>
<dbReference type="RefSeq" id="WP_150446826.1">
    <property type="nucleotide sequence ID" value="NZ_VYQE01000008.1"/>
</dbReference>
<protein>
    <recommendedName>
        <fullName evidence="3">Glycosyltransferase family 1 protein</fullName>
    </recommendedName>
</protein>
<sequence length="277" mass="32441">MGLNTLKQSLRKYTSIKTVTPSEMESHWSDQYDLALLHNTIDVPNHILSNSIVYALQSVVNQLIRSPASQERLRTNKPLEIWCNTRSAENDLRRAGIESVTMYRPAPRFTLPTSYIPLPQKRRILWYYDSNHKFMISRLDDIKRTIRNIRDAEILTFPDVNPPVVQDNVSAIGRVQLQHWVPRVHGMVRISDRLDFGRSSFDVYSHGRWLLYHDMEEDFSFTRKYVAEMPSAVDELLATQTNSEAQSRFEDARKFDLETLAEVWESRVRWLIANRNC</sequence>
<evidence type="ECO:0000313" key="2">
    <source>
        <dbReference type="Proteomes" id="UP000326554"/>
    </source>
</evidence>
<dbReference type="EMBL" id="VYQE01000008">
    <property type="protein sequence ID" value="KAA9005045.1"/>
    <property type="molecule type" value="Genomic_DNA"/>
</dbReference>
<proteinExistence type="predicted"/>